<organism evidence="3 4">
    <name type="scientific">Amborella trichopoda</name>
    <dbReference type="NCBI Taxonomy" id="13333"/>
    <lineage>
        <taxon>Eukaryota</taxon>
        <taxon>Viridiplantae</taxon>
        <taxon>Streptophyta</taxon>
        <taxon>Embryophyta</taxon>
        <taxon>Tracheophyta</taxon>
        <taxon>Spermatophyta</taxon>
        <taxon>Magnoliopsida</taxon>
        <taxon>Amborellales</taxon>
        <taxon>Amborellaceae</taxon>
        <taxon>Amborella</taxon>
    </lineage>
</organism>
<protein>
    <recommendedName>
        <fullName evidence="5">Pentacotripeptide-repeat region of PRORP domain-containing protein</fullName>
    </recommendedName>
</protein>
<dbReference type="EMBL" id="KI393908">
    <property type="protein sequence ID" value="ERN06392.1"/>
    <property type="molecule type" value="Genomic_DNA"/>
</dbReference>
<dbReference type="Pfam" id="PF13041">
    <property type="entry name" value="PPR_2"/>
    <property type="match status" value="1"/>
</dbReference>
<dbReference type="InterPro" id="IPR002885">
    <property type="entry name" value="PPR_rpt"/>
</dbReference>
<proteinExistence type="predicted"/>
<dbReference type="HOGENOM" id="CLU_1139701_0_0_1"/>
<keyword evidence="1" id="KW-0677">Repeat</keyword>
<dbReference type="InterPro" id="IPR011990">
    <property type="entry name" value="TPR-like_helical_dom_sf"/>
</dbReference>
<feature type="repeat" description="PPR" evidence="2">
    <location>
        <begin position="228"/>
        <end position="258"/>
    </location>
</feature>
<dbReference type="Proteomes" id="UP000017836">
    <property type="component" value="Unassembled WGS sequence"/>
</dbReference>
<evidence type="ECO:0008006" key="5">
    <source>
        <dbReference type="Google" id="ProtNLM"/>
    </source>
</evidence>
<dbReference type="FunFam" id="1.25.40.10:FF:000470">
    <property type="entry name" value="Pentatricopeptide repeat-containing protein At5g66520"/>
    <property type="match status" value="1"/>
</dbReference>
<dbReference type="Gene3D" id="1.25.40.10">
    <property type="entry name" value="Tetratricopeptide repeat domain"/>
    <property type="match status" value="2"/>
</dbReference>
<dbReference type="Pfam" id="PF01535">
    <property type="entry name" value="PPR"/>
    <property type="match status" value="2"/>
</dbReference>
<dbReference type="eggNOG" id="KOG4197">
    <property type="taxonomic scope" value="Eukaryota"/>
</dbReference>
<dbReference type="OMA" id="NEQHIDS"/>
<evidence type="ECO:0000256" key="1">
    <source>
        <dbReference type="ARBA" id="ARBA00022737"/>
    </source>
</evidence>
<evidence type="ECO:0000313" key="4">
    <source>
        <dbReference type="Proteomes" id="UP000017836"/>
    </source>
</evidence>
<reference evidence="4" key="1">
    <citation type="journal article" date="2013" name="Science">
        <title>The Amborella genome and the evolution of flowering plants.</title>
        <authorList>
            <consortium name="Amborella Genome Project"/>
        </authorList>
    </citation>
    <scope>NUCLEOTIDE SEQUENCE [LARGE SCALE GENOMIC DNA]</scope>
</reference>
<keyword evidence="4" id="KW-1185">Reference proteome</keyword>
<gene>
    <name evidence="3" type="ORF">AMTR_s00016p00252350</name>
</gene>
<dbReference type="Gramene" id="ERN06392">
    <property type="protein sequence ID" value="ERN06392"/>
    <property type="gene ID" value="AMTR_s00016p00252350"/>
</dbReference>
<dbReference type="AlphaFoldDB" id="W1P929"/>
<dbReference type="GO" id="GO:0003723">
    <property type="term" value="F:RNA binding"/>
    <property type="evidence" value="ECO:0007669"/>
    <property type="project" value="InterPro"/>
</dbReference>
<dbReference type="InterPro" id="IPR046960">
    <property type="entry name" value="PPR_At4g14850-like_plant"/>
</dbReference>
<sequence>MYHLFECPTPTVTSFPSSLSSQILQRTQSPPLQSKLFAVSTFVCTSKSQISNYPISPRNCIFDTGLYQLQLQSCKSLEELKQIHTSLLISGILQGNPHWEAQIISKYAKFGHLSIARSFFDRICGNNSFLWNTMTRAYAQTGFGLETIELYARMIREGIKPNNYTYPFVLKACAMNSWLRNGRLVHQQIIRSGFQSDSFVEAGLVDMYSKCGQNDDARKVFDNMLNRDLVSWTAMITGYEQAELPDEALMVLWQMQDG</sequence>
<evidence type="ECO:0000313" key="3">
    <source>
        <dbReference type="EMBL" id="ERN06392.1"/>
    </source>
</evidence>
<name>W1P929_AMBTC</name>
<evidence type="ECO:0000256" key="2">
    <source>
        <dbReference type="PROSITE-ProRule" id="PRU00708"/>
    </source>
</evidence>
<feature type="repeat" description="PPR" evidence="2">
    <location>
        <begin position="127"/>
        <end position="161"/>
    </location>
</feature>
<dbReference type="PANTHER" id="PTHR47926">
    <property type="entry name" value="PENTATRICOPEPTIDE REPEAT-CONTAINING PROTEIN"/>
    <property type="match status" value="1"/>
</dbReference>
<dbReference type="NCBIfam" id="TIGR00756">
    <property type="entry name" value="PPR"/>
    <property type="match status" value="1"/>
</dbReference>
<dbReference type="GO" id="GO:0009451">
    <property type="term" value="P:RNA modification"/>
    <property type="evidence" value="ECO:0007669"/>
    <property type="project" value="InterPro"/>
</dbReference>
<accession>W1P929</accession>
<dbReference type="PROSITE" id="PS51375">
    <property type="entry name" value="PPR"/>
    <property type="match status" value="2"/>
</dbReference>